<keyword evidence="11 17" id="KW-1133">Transmembrane helix</keyword>
<dbReference type="SMART" id="SM00181">
    <property type="entry name" value="EGF"/>
    <property type="match status" value="2"/>
</dbReference>
<dbReference type="InterPro" id="IPR000152">
    <property type="entry name" value="EGF-type_Asp/Asn_hydroxyl_site"/>
</dbReference>
<dbReference type="InterPro" id="IPR000719">
    <property type="entry name" value="Prot_kinase_dom"/>
</dbReference>
<evidence type="ECO:0000256" key="13">
    <source>
        <dbReference type="ARBA" id="ARBA00023157"/>
    </source>
</evidence>
<feature type="transmembrane region" description="Helical" evidence="17">
    <location>
        <begin position="342"/>
        <end position="363"/>
    </location>
</feature>
<comment type="subcellular location">
    <subcellularLocation>
        <location evidence="1">Membrane</location>
        <topology evidence="1">Single-pass type I membrane protein</topology>
    </subcellularLocation>
</comment>
<evidence type="ECO:0000256" key="12">
    <source>
        <dbReference type="ARBA" id="ARBA00023136"/>
    </source>
</evidence>
<dbReference type="AlphaFoldDB" id="A0A830CQT0"/>
<keyword evidence="4" id="KW-0808">Transferase</keyword>
<name>A0A830CQT0_9LAMI</name>
<evidence type="ECO:0000313" key="22">
    <source>
        <dbReference type="Proteomes" id="UP000653305"/>
    </source>
</evidence>
<evidence type="ECO:0000256" key="4">
    <source>
        <dbReference type="ARBA" id="ARBA00022679"/>
    </source>
</evidence>
<dbReference type="PANTHER" id="PTHR27005:SF283">
    <property type="entry name" value="OS02G0633066 PROTEIN"/>
    <property type="match status" value="1"/>
</dbReference>
<keyword evidence="14" id="KW-0325">Glycoprotein</keyword>
<dbReference type="InterPro" id="IPR018097">
    <property type="entry name" value="EGF_Ca-bd_CS"/>
</dbReference>
<dbReference type="InterPro" id="IPR000742">
    <property type="entry name" value="EGF"/>
</dbReference>
<comment type="caution">
    <text evidence="21">The sequence shown here is derived from an EMBL/GenBank/DDBJ whole genome shotgun (WGS) entry which is preliminary data.</text>
</comment>
<evidence type="ECO:0000256" key="3">
    <source>
        <dbReference type="ARBA" id="ARBA00022536"/>
    </source>
</evidence>
<dbReference type="GO" id="GO:0005524">
    <property type="term" value="F:ATP binding"/>
    <property type="evidence" value="ECO:0007669"/>
    <property type="project" value="UniProtKB-KW"/>
</dbReference>
<dbReference type="PANTHER" id="PTHR27005">
    <property type="entry name" value="WALL-ASSOCIATED RECEPTOR KINASE-LIKE 21"/>
    <property type="match status" value="1"/>
</dbReference>
<keyword evidence="21" id="KW-0675">Receptor</keyword>
<dbReference type="FunFam" id="2.10.25.10:FF:000038">
    <property type="entry name" value="Fibrillin 2"/>
    <property type="match status" value="1"/>
</dbReference>
<feature type="chain" id="PRO_5032945735" evidence="18">
    <location>
        <begin position="22"/>
        <end position="715"/>
    </location>
</feature>
<evidence type="ECO:0000256" key="2">
    <source>
        <dbReference type="ARBA" id="ARBA00022527"/>
    </source>
</evidence>
<dbReference type="InterPro" id="IPR013695">
    <property type="entry name" value="WAK"/>
</dbReference>
<keyword evidence="7" id="KW-0677">Repeat</keyword>
<evidence type="ECO:0000256" key="17">
    <source>
        <dbReference type="SAM" id="Phobius"/>
    </source>
</evidence>
<accession>A0A830CQT0</accession>
<evidence type="ECO:0000256" key="1">
    <source>
        <dbReference type="ARBA" id="ARBA00004479"/>
    </source>
</evidence>
<keyword evidence="10" id="KW-0067">ATP-binding</keyword>
<keyword evidence="5 17" id="KW-0812">Transmembrane</keyword>
<dbReference type="PROSITE" id="PS00010">
    <property type="entry name" value="ASX_HYDROXYL"/>
    <property type="match status" value="1"/>
</dbReference>
<evidence type="ECO:0000256" key="18">
    <source>
        <dbReference type="SAM" id="SignalP"/>
    </source>
</evidence>
<reference evidence="21" key="1">
    <citation type="submission" date="2020-07" db="EMBL/GenBank/DDBJ databases">
        <title>Ethylene signaling mediates host invasion by parasitic plants.</title>
        <authorList>
            <person name="Yoshida S."/>
        </authorList>
    </citation>
    <scope>NUCLEOTIDE SEQUENCE</scope>
    <source>
        <strain evidence="21">Okayama</strain>
    </source>
</reference>
<keyword evidence="22" id="KW-1185">Reference proteome</keyword>
<evidence type="ECO:0000256" key="10">
    <source>
        <dbReference type="ARBA" id="ARBA00022840"/>
    </source>
</evidence>
<dbReference type="InterPro" id="IPR025287">
    <property type="entry name" value="WAK_GUB"/>
</dbReference>
<feature type="domain" description="EGF-like" evidence="20">
    <location>
        <begin position="290"/>
        <end position="323"/>
    </location>
</feature>
<dbReference type="InterPro" id="IPR011009">
    <property type="entry name" value="Kinase-like_dom_sf"/>
</dbReference>
<dbReference type="Pfam" id="PF13947">
    <property type="entry name" value="GUB_WAK_bind"/>
    <property type="match status" value="1"/>
</dbReference>
<keyword evidence="8" id="KW-0547">Nucleotide-binding</keyword>
<evidence type="ECO:0000256" key="8">
    <source>
        <dbReference type="ARBA" id="ARBA00022741"/>
    </source>
</evidence>
<feature type="domain" description="Protein kinase" evidence="19">
    <location>
        <begin position="387"/>
        <end position="686"/>
    </location>
</feature>
<keyword evidence="9 21" id="KW-0418">Kinase</keyword>
<evidence type="ECO:0000313" key="21">
    <source>
        <dbReference type="EMBL" id="GFQ01647.1"/>
    </source>
</evidence>
<dbReference type="GO" id="GO:0005886">
    <property type="term" value="C:plasma membrane"/>
    <property type="evidence" value="ECO:0007669"/>
    <property type="project" value="TreeGrafter"/>
</dbReference>
<feature type="compositionally biased region" description="Polar residues" evidence="16">
    <location>
        <begin position="690"/>
        <end position="703"/>
    </location>
</feature>
<comment type="caution">
    <text evidence="15">Lacks conserved residue(s) required for the propagation of feature annotation.</text>
</comment>
<dbReference type="Gene3D" id="3.30.200.20">
    <property type="entry name" value="Phosphorylase Kinase, domain 1"/>
    <property type="match status" value="1"/>
</dbReference>
<dbReference type="InterPro" id="IPR049883">
    <property type="entry name" value="NOTCH1_EGF-like"/>
</dbReference>
<dbReference type="SUPFAM" id="SSF56112">
    <property type="entry name" value="Protein kinase-like (PK-like)"/>
    <property type="match status" value="1"/>
</dbReference>
<dbReference type="GO" id="GO:0005509">
    <property type="term" value="F:calcium ion binding"/>
    <property type="evidence" value="ECO:0007669"/>
    <property type="project" value="InterPro"/>
</dbReference>
<dbReference type="Pfam" id="PF07645">
    <property type="entry name" value="EGF_CA"/>
    <property type="match status" value="1"/>
</dbReference>
<dbReference type="PROSITE" id="PS01187">
    <property type="entry name" value="EGF_CA"/>
    <property type="match status" value="1"/>
</dbReference>
<evidence type="ECO:0000256" key="7">
    <source>
        <dbReference type="ARBA" id="ARBA00022737"/>
    </source>
</evidence>
<evidence type="ECO:0000259" key="19">
    <source>
        <dbReference type="PROSITE" id="PS50011"/>
    </source>
</evidence>
<dbReference type="PROSITE" id="PS50026">
    <property type="entry name" value="EGF_3"/>
    <property type="match status" value="1"/>
</dbReference>
<dbReference type="PROSITE" id="PS50011">
    <property type="entry name" value="PROTEIN_KINASE_DOM"/>
    <property type="match status" value="1"/>
</dbReference>
<organism evidence="21 22">
    <name type="scientific">Phtheirospermum japonicum</name>
    <dbReference type="NCBI Taxonomy" id="374723"/>
    <lineage>
        <taxon>Eukaryota</taxon>
        <taxon>Viridiplantae</taxon>
        <taxon>Streptophyta</taxon>
        <taxon>Embryophyta</taxon>
        <taxon>Tracheophyta</taxon>
        <taxon>Spermatophyta</taxon>
        <taxon>Magnoliopsida</taxon>
        <taxon>eudicotyledons</taxon>
        <taxon>Gunneridae</taxon>
        <taxon>Pentapetalae</taxon>
        <taxon>asterids</taxon>
        <taxon>lamiids</taxon>
        <taxon>Lamiales</taxon>
        <taxon>Orobanchaceae</taxon>
        <taxon>Orobanchaceae incertae sedis</taxon>
        <taxon>Phtheirospermum</taxon>
    </lineage>
</organism>
<protein>
    <submittedName>
        <fullName evidence="21">Wall-associated receptor kinase 2</fullName>
    </submittedName>
</protein>
<evidence type="ECO:0000256" key="5">
    <source>
        <dbReference type="ARBA" id="ARBA00022692"/>
    </source>
</evidence>
<dbReference type="GO" id="GO:0004674">
    <property type="term" value="F:protein serine/threonine kinase activity"/>
    <property type="evidence" value="ECO:0007669"/>
    <property type="project" value="UniProtKB-KW"/>
</dbReference>
<evidence type="ECO:0000256" key="9">
    <source>
        <dbReference type="ARBA" id="ARBA00022777"/>
    </source>
</evidence>
<feature type="region of interest" description="Disordered" evidence="16">
    <location>
        <begin position="690"/>
        <end position="715"/>
    </location>
</feature>
<dbReference type="CDD" id="cd00054">
    <property type="entry name" value="EGF_CA"/>
    <property type="match status" value="1"/>
</dbReference>
<dbReference type="GO" id="GO:0007166">
    <property type="term" value="P:cell surface receptor signaling pathway"/>
    <property type="evidence" value="ECO:0007669"/>
    <property type="project" value="InterPro"/>
</dbReference>
<evidence type="ECO:0000256" key="15">
    <source>
        <dbReference type="PROSITE-ProRule" id="PRU00076"/>
    </source>
</evidence>
<keyword evidence="12 17" id="KW-0472">Membrane</keyword>
<dbReference type="InterPro" id="IPR045274">
    <property type="entry name" value="WAK-like"/>
</dbReference>
<evidence type="ECO:0000256" key="14">
    <source>
        <dbReference type="ARBA" id="ARBA00023180"/>
    </source>
</evidence>
<feature type="signal peptide" evidence="18">
    <location>
        <begin position="1"/>
        <end position="21"/>
    </location>
</feature>
<dbReference type="Proteomes" id="UP000653305">
    <property type="component" value="Unassembled WGS sequence"/>
</dbReference>
<dbReference type="Gene3D" id="1.10.510.10">
    <property type="entry name" value="Transferase(Phosphotransferase) domain 1"/>
    <property type="match status" value="1"/>
</dbReference>
<keyword evidence="13" id="KW-1015">Disulfide bond</keyword>
<evidence type="ECO:0000256" key="6">
    <source>
        <dbReference type="ARBA" id="ARBA00022729"/>
    </source>
</evidence>
<dbReference type="SUPFAM" id="SSF57196">
    <property type="entry name" value="EGF/Laminin"/>
    <property type="match status" value="1"/>
</dbReference>
<keyword evidence="2" id="KW-0723">Serine/threonine-protein kinase</keyword>
<evidence type="ECO:0000259" key="20">
    <source>
        <dbReference type="PROSITE" id="PS50026"/>
    </source>
</evidence>
<dbReference type="SMART" id="SM00179">
    <property type="entry name" value="EGF_CA"/>
    <property type="match status" value="2"/>
</dbReference>
<dbReference type="Gene3D" id="2.10.25.10">
    <property type="entry name" value="Laminin"/>
    <property type="match status" value="2"/>
</dbReference>
<evidence type="ECO:0000256" key="16">
    <source>
        <dbReference type="SAM" id="MobiDB-lite"/>
    </source>
</evidence>
<gene>
    <name evidence="21" type="ORF">PHJA_002308600</name>
</gene>
<dbReference type="Pfam" id="PF07714">
    <property type="entry name" value="PK_Tyr_Ser-Thr"/>
    <property type="match status" value="1"/>
</dbReference>
<evidence type="ECO:0000256" key="11">
    <source>
        <dbReference type="ARBA" id="ARBA00022989"/>
    </source>
</evidence>
<dbReference type="InterPro" id="IPR001245">
    <property type="entry name" value="Ser-Thr/Tyr_kinase_cat_dom"/>
</dbReference>
<dbReference type="Pfam" id="PF08488">
    <property type="entry name" value="WAK"/>
    <property type="match status" value="1"/>
</dbReference>
<proteinExistence type="predicted"/>
<dbReference type="OrthoDB" id="283575at2759"/>
<dbReference type="GO" id="GO:0030247">
    <property type="term" value="F:polysaccharide binding"/>
    <property type="evidence" value="ECO:0007669"/>
    <property type="project" value="InterPro"/>
</dbReference>
<keyword evidence="6 18" id="KW-0732">Signal</keyword>
<dbReference type="EMBL" id="BMAC01000698">
    <property type="protein sequence ID" value="GFQ01647.1"/>
    <property type="molecule type" value="Genomic_DNA"/>
</dbReference>
<dbReference type="InterPro" id="IPR001881">
    <property type="entry name" value="EGF-like_Ca-bd_dom"/>
</dbReference>
<keyword evidence="3 15" id="KW-0245">EGF-like domain</keyword>
<sequence length="715" mass="78167">MNSHAIILVKILLFLAIKTKSSSILLPTTTCQTTCGNLNIPFPFGTTPNCSLDHSFVITCNYNYNPPKPFLNSGPIEILDISPDDGLMKITSSVASNCYDNSSSQVNTISELSLSKFTISSTLNKFTAVGCDTYALIEGSSKGWKQMSTGCVSWCHDIGSVTNGTCSGIGCCQTSIPNGVRDFLVDIRSFRNHTRVRSFNRCGYAFVVEDGAYEFVSSDLEDLRNRKSVPVVLDWSVGNVSCWVARNNVSGFACLANHSECVDSSNVVGYRCKCLAGFEGNPYLVDGCQDINECDAPEPPCEGECANLKGSYSCSCPKGFEGDGKKDGSGCHSKTNNASATLFYIASAGFIMIPAVGSCWIFWKRHQKNVAKLKRNIFITNGGKTLERMILQSGRRKTLSVFTADDLEKATDKYDKYNIHRLHDRRITCKGILPDQTNRMVTLVKHYELDHRDVNAFITRVVSLSRINHNNVVKLLGCCLETRTPVVVYEYFTVMTLHYHLHDNVLARALSWDVRLTIAAETAQALACMHFAAAVHGCLSSWAILLHGGFNVKLRDFALTLPGGSYGRYDGVRGYVDPEYLVSGHLTGKSDVYSFGVVLAEILTGKDAISYDPAGGELLAKRFVSAVRGGDNRLARILDDRLGTGDGKIIGMLKEVGKVAEKCLSDSSLERPTMKEVAIALENIGMGRNSSSTAICPSSSRGTSARRVGRRNRSF</sequence>